<reference evidence="8" key="1">
    <citation type="submission" date="2025-08" db="UniProtKB">
        <authorList>
            <consortium name="Ensembl"/>
        </authorList>
    </citation>
    <scope>IDENTIFICATION</scope>
</reference>
<reference evidence="8" key="2">
    <citation type="submission" date="2025-09" db="UniProtKB">
        <authorList>
            <consortium name="Ensembl"/>
        </authorList>
    </citation>
    <scope>IDENTIFICATION</scope>
</reference>
<dbReference type="SUPFAM" id="SSF56112">
    <property type="entry name" value="Protein kinase-like (PK-like)"/>
    <property type="match status" value="1"/>
</dbReference>
<dbReference type="InterPro" id="IPR004166">
    <property type="entry name" value="a-kinase_dom"/>
</dbReference>
<keyword evidence="3" id="KW-0418">Kinase</keyword>
<dbReference type="AlphaFoldDB" id="A0A3Q0QNB3"/>
<dbReference type="Gene3D" id="3.20.200.10">
    <property type="entry name" value="MHCK/EF2 kinase"/>
    <property type="match status" value="1"/>
</dbReference>
<keyword evidence="2" id="KW-0808">Transferase</keyword>
<evidence type="ECO:0000256" key="6">
    <source>
        <dbReference type="SAM" id="MobiDB-lite"/>
    </source>
</evidence>
<keyword evidence="4" id="KW-1015">Disulfide bond</keyword>
<dbReference type="Pfam" id="PF02816">
    <property type="entry name" value="Alpha_kinase"/>
    <property type="match status" value="1"/>
</dbReference>
<dbReference type="GO" id="GO:0055013">
    <property type="term" value="P:cardiac muscle cell development"/>
    <property type="evidence" value="ECO:0007669"/>
    <property type="project" value="TreeGrafter"/>
</dbReference>
<dbReference type="Proteomes" id="UP000261340">
    <property type="component" value="Unplaced"/>
</dbReference>
<feature type="compositionally biased region" description="Basic and acidic residues" evidence="6">
    <location>
        <begin position="168"/>
        <end position="193"/>
    </location>
</feature>
<evidence type="ECO:0000256" key="4">
    <source>
        <dbReference type="ARBA" id="ARBA00023157"/>
    </source>
</evidence>
<dbReference type="PANTHER" id="PTHR47091">
    <property type="entry name" value="ALPHA-PROTEIN KINASE 2-RELATED"/>
    <property type="match status" value="1"/>
</dbReference>
<protein>
    <recommendedName>
        <fullName evidence="7">Alpha-type protein kinase domain-containing protein</fullName>
    </recommendedName>
</protein>
<dbReference type="STRING" id="61819.ENSACIP00000000249"/>
<evidence type="ECO:0000313" key="8">
    <source>
        <dbReference type="Ensembl" id="ENSACIP00000000249.1"/>
    </source>
</evidence>
<dbReference type="OMA" id="HPQGCKI"/>
<dbReference type="InterPro" id="IPR011009">
    <property type="entry name" value="Kinase-like_dom_sf"/>
</dbReference>
<dbReference type="GO" id="GO:0005524">
    <property type="term" value="F:ATP binding"/>
    <property type="evidence" value="ECO:0007669"/>
    <property type="project" value="InterPro"/>
</dbReference>
<evidence type="ECO:0000313" key="9">
    <source>
        <dbReference type="Proteomes" id="UP000261340"/>
    </source>
</evidence>
<keyword evidence="1" id="KW-0723">Serine/threonine-protein kinase</keyword>
<accession>A0A3Q0QNB3</accession>
<evidence type="ECO:0000256" key="5">
    <source>
        <dbReference type="ARBA" id="ARBA00023319"/>
    </source>
</evidence>
<evidence type="ECO:0000256" key="1">
    <source>
        <dbReference type="ARBA" id="ARBA00022527"/>
    </source>
</evidence>
<feature type="domain" description="Alpha-type protein kinase" evidence="7">
    <location>
        <begin position="1"/>
        <end position="115"/>
    </location>
</feature>
<dbReference type="GO" id="GO:0004674">
    <property type="term" value="F:protein serine/threonine kinase activity"/>
    <property type="evidence" value="ECO:0007669"/>
    <property type="project" value="UniProtKB-KW"/>
</dbReference>
<feature type="region of interest" description="Disordered" evidence="6">
    <location>
        <begin position="121"/>
        <end position="193"/>
    </location>
</feature>
<organism evidence="8 9">
    <name type="scientific">Amphilophus citrinellus</name>
    <name type="common">Midas cichlid</name>
    <name type="synonym">Cichlasoma citrinellum</name>
    <dbReference type="NCBI Taxonomy" id="61819"/>
    <lineage>
        <taxon>Eukaryota</taxon>
        <taxon>Metazoa</taxon>
        <taxon>Chordata</taxon>
        <taxon>Craniata</taxon>
        <taxon>Vertebrata</taxon>
        <taxon>Euteleostomi</taxon>
        <taxon>Actinopterygii</taxon>
        <taxon>Neopterygii</taxon>
        <taxon>Teleostei</taxon>
        <taxon>Neoteleostei</taxon>
        <taxon>Acanthomorphata</taxon>
        <taxon>Ovalentaria</taxon>
        <taxon>Cichlomorphae</taxon>
        <taxon>Cichliformes</taxon>
        <taxon>Cichlidae</taxon>
        <taxon>New World cichlids</taxon>
        <taxon>Cichlasomatinae</taxon>
        <taxon>Heroini</taxon>
        <taxon>Amphilophus</taxon>
    </lineage>
</organism>
<evidence type="ECO:0000256" key="3">
    <source>
        <dbReference type="ARBA" id="ARBA00022777"/>
    </source>
</evidence>
<proteinExistence type="predicted"/>
<dbReference type="Ensembl" id="ENSACIT00000000265.1">
    <property type="protein sequence ID" value="ENSACIP00000000249.1"/>
    <property type="gene ID" value="ENSACIG00000000251.1"/>
</dbReference>
<evidence type="ECO:0000256" key="2">
    <source>
        <dbReference type="ARBA" id="ARBA00022679"/>
    </source>
</evidence>
<keyword evidence="9" id="KW-1185">Reference proteome</keyword>
<keyword evidence="5" id="KW-0393">Immunoglobulin domain</keyword>
<dbReference type="GeneTree" id="ENSGT00940000158534"/>
<name>A0A3Q0QNB3_AMPCI</name>
<feature type="compositionally biased region" description="Polar residues" evidence="6">
    <location>
        <begin position="139"/>
        <end position="164"/>
    </location>
</feature>
<sequence>MYRPANSVPYATVEADLTGLFLNYCTMDNKGKLTVQQISETEQKCCSFQHWIHQWTHGNLLVTQLAVETKLTNVRVVTKSKYQGLTECGSPEVFDQFLTLHQCNYYCGLLGLRPLKTMDSLQQPAKAKGSRSPLLNRKLGSTSPQPQRKGNSPQMSRKANSSPKVTRKGQETEDNKSSVKPKPAETTDAVEKR</sequence>
<dbReference type="PROSITE" id="PS51158">
    <property type="entry name" value="ALPHA_KINASE"/>
    <property type="match status" value="1"/>
</dbReference>
<dbReference type="PANTHER" id="PTHR47091:SF1">
    <property type="entry name" value="ALPHA-PROTEIN KINASE 3"/>
    <property type="match status" value="1"/>
</dbReference>
<evidence type="ECO:0000259" key="7">
    <source>
        <dbReference type="PROSITE" id="PS51158"/>
    </source>
</evidence>
<dbReference type="GO" id="GO:0005634">
    <property type="term" value="C:nucleus"/>
    <property type="evidence" value="ECO:0007669"/>
    <property type="project" value="TreeGrafter"/>
</dbReference>